<evidence type="ECO:0000256" key="1">
    <source>
        <dbReference type="SAM" id="MobiDB-lite"/>
    </source>
</evidence>
<feature type="compositionally biased region" description="Low complexity" evidence="1">
    <location>
        <begin position="88"/>
        <end position="102"/>
    </location>
</feature>
<proteinExistence type="predicted"/>
<dbReference type="eggNOG" id="ENOG502SH1E">
    <property type="taxonomic scope" value="Eukaryota"/>
</dbReference>
<evidence type="ECO:0000313" key="3">
    <source>
        <dbReference type="Proteomes" id="UP000030651"/>
    </source>
</evidence>
<feature type="compositionally biased region" description="Polar residues" evidence="1">
    <location>
        <begin position="21"/>
        <end position="34"/>
    </location>
</feature>
<dbReference type="RefSeq" id="XP_007842075.1">
    <property type="nucleotide sequence ID" value="XM_007843884.1"/>
</dbReference>
<organism evidence="2 3">
    <name type="scientific">Pestalotiopsis fici (strain W106-1 / CGMCC3.15140)</name>
    <dbReference type="NCBI Taxonomy" id="1229662"/>
    <lineage>
        <taxon>Eukaryota</taxon>
        <taxon>Fungi</taxon>
        <taxon>Dikarya</taxon>
        <taxon>Ascomycota</taxon>
        <taxon>Pezizomycotina</taxon>
        <taxon>Sordariomycetes</taxon>
        <taxon>Xylariomycetidae</taxon>
        <taxon>Amphisphaeriales</taxon>
        <taxon>Sporocadaceae</taxon>
        <taxon>Pestalotiopsis</taxon>
    </lineage>
</organism>
<dbReference type="GeneID" id="19280316"/>
<dbReference type="AlphaFoldDB" id="W3WJC8"/>
<feature type="compositionally biased region" description="Polar residues" evidence="1">
    <location>
        <begin position="50"/>
        <end position="59"/>
    </location>
</feature>
<dbReference type="STRING" id="1229662.W3WJC8"/>
<dbReference type="Proteomes" id="UP000030651">
    <property type="component" value="Unassembled WGS sequence"/>
</dbReference>
<feature type="compositionally biased region" description="Low complexity" evidence="1">
    <location>
        <begin position="166"/>
        <end position="192"/>
    </location>
</feature>
<feature type="compositionally biased region" description="Polar residues" evidence="1">
    <location>
        <begin position="215"/>
        <end position="225"/>
    </location>
</feature>
<keyword evidence="3" id="KW-1185">Reference proteome</keyword>
<accession>W3WJC8</accession>
<dbReference type="EMBL" id="KI912125">
    <property type="protein sequence ID" value="ETS72911.1"/>
    <property type="molecule type" value="Genomic_DNA"/>
</dbReference>
<dbReference type="KEGG" id="pfy:PFICI_15303"/>
<protein>
    <submittedName>
        <fullName evidence="2">Uncharacterized protein</fullName>
    </submittedName>
</protein>
<gene>
    <name evidence="2" type="ORF">PFICI_15303</name>
</gene>
<sequence>MSLARAFTTRRAKPSLDLKESNGSIPQRSNTTSKRLGYSGSIRHKISGPTELTHTTNMLAYNAPDLYPKPASSPSSRTSEDDSDGNRTSASSPPTSPDISSTETNHVTPEPNHLSCYFTAPGQKVTPSKVMKSDAPKIPQRALSHTKKASFDNLARQQSLRGSNGSGSSISSKGSHSHSNSATSTAATSVSSMGFSRNKDQIPEVPEVEERSGEATPTQFQPSRQPSHRKPELSTSHPFRSELAQVSMIAEEFGVRDKLHIHDEEAKELVRKGLRLYRAEDYLAEVHSLLATFFVPEKVESQPVWI</sequence>
<feature type="compositionally biased region" description="Basic and acidic residues" evidence="1">
    <location>
        <begin position="197"/>
        <end position="213"/>
    </location>
</feature>
<dbReference type="InParanoid" id="W3WJC8"/>
<evidence type="ECO:0000313" key="2">
    <source>
        <dbReference type="EMBL" id="ETS72911.1"/>
    </source>
</evidence>
<dbReference type="HOGENOM" id="CLU_052682_0_0_1"/>
<name>W3WJC8_PESFW</name>
<feature type="region of interest" description="Disordered" evidence="1">
    <location>
        <begin position="1"/>
        <end position="239"/>
    </location>
</feature>
<dbReference type="OrthoDB" id="5419666at2759"/>
<dbReference type="OMA" id="LVHTTNM"/>
<reference evidence="3" key="1">
    <citation type="journal article" date="2015" name="BMC Genomics">
        <title>Genomic and transcriptomic analysis of the endophytic fungus Pestalotiopsis fici reveals its lifestyle and high potential for synthesis of natural products.</title>
        <authorList>
            <person name="Wang X."/>
            <person name="Zhang X."/>
            <person name="Liu L."/>
            <person name="Xiang M."/>
            <person name="Wang W."/>
            <person name="Sun X."/>
            <person name="Che Y."/>
            <person name="Guo L."/>
            <person name="Liu G."/>
            <person name="Guo L."/>
            <person name="Wang C."/>
            <person name="Yin W.B."/>
            <person name="Stadler M."/>
            <person name="Zhang X."/>
            <person name="Liu X."/>
        </authorList>
    </citation>
    <scope>NUCLEOTIDE SEQUENCE [LARGE SCALE GENOMIC DNA]</scope>
    <source>
        <strain evidence="3">W106-1 / CGMCC3.15140</strain>
    </source>
</reference>